<dbReference type="AlphaFoldDB" id="A0A543IPP5"/>
<sequence length="110" mass="12051">MPAEHPAERLAESADIVFTATVRAEAMRFDRVPETNVTFSEEPGERSISESRRENLPERVAEGVTYREVRVRYVLAAGLSTSARTPPRASEGPPGSPVAMGERPASRDRA</sequence>
<dbReference type="EMBL" id="VFPQ01000002">
    <property type="protein sequence ID" value="TQM72552.1"/>
    <property type="molecule type" value="Genomic_DNA"/>
</dbReference>
<gene>
    <name evidence="2" type="ORF">FHX40_4699</name>
</gene>
<keyword evidence="3" id="KW-1185">Reference proteome</keyword>
<organism evidence="2 3">
    <name type="scientific">Thermopolyspora flexuosa</name>
    <dbReference type="NCBI Taxonomy" id="103836"/>
    <lineage>
        <taxon>Bacteria</taxon>
        <taxon>Bacillati</taxon>
        <taxon>Actinomycetota</taxon>
        <taxon>Actinomycetes</taxon>
        <taxon>Streptosporangiales</taxon>
        <taxon>Streptosporangiaceae</taxon>
        <taxon>Thermopolyspora</taxon>
    </lineage>
</organism>
<evidence type="ECO:0000313" key="2">
    <source>
        <dbReference type="EMBL" id="TQM72552.1"/>
    </source>
</evidence>
<name>A0A543IPP5_9ACTN</name>
<accession>A0A543IPP5</accession>
<evidence type="ECO:0000256" key="1">
    <source>
        <dbReference type="SAM" id="MobiDB-lite"/>
    </source>
</evidence>
<feature type="region of interest" description="Disordered" evidence="1">
    <location>
        <begin position="80"/>
        <end position="110"/>
    </location>
</feature>
<reference evidence="2 3" key="1">
    <citation type="submission" date="2019-06" db="EMBL/GenBank/DDBJ databases">
        <title>Sequencing the genomes of 1000 actinobacteria strains.</title>
        <authorList>
            <person name="Klenk H.-P."/>
        </authorList>
    </citation>
    <scope>NUCLEOTIDE SEQUENCE [LARGE SCALE GENOMIC DNA]</scope>
    <source>
        <strain evidence="2 3">DSM 43186</strain>
    </source>
</reference>
<comment type="caution">
    <text evidence="2">The sequence shown here is derived from an EMBL/GenBank/DDBJ whole genome shotgun (WGS) entry which is preliminary data.</text>
</comment>
<evidence type="ECO:0000313" key="3">
    <source>
        <dbReference type="Proteomes" id="UP000319213"/>
    </source>
</evidence>
<proteinExistence type="predicted"/>
<protein>
    <submittedName>
        <fullName evidence="2">Uncharacterized protein</fullName>
    </submittedName>
</protein>
<dbReference type="RefSeq" id="WP_189136157.1">
    <property type="nucleotide sequence ID" value="NZ_BMPV01000002.1"/>
</dbReference>
<dbReference type="Proteomes" id="UP000319213">
    <property type="component" value="Unassembled WGS sequence"/>
</dbReference>